<proteinExistence type="inferred from homology"/>
<organism evidence="12 13">
    <name type="scientific">Wigglesworthia glossinidia endosymbiont of Glossina morsitans morsitans</name>
    <name type="common">Yale colony</name>
    <dbReference type="NCBI Taxonomy" id="1142511"/>
    <lineage>
        <taxon>Bacteria</taxon>
        <taxon>Pseudomonadati</taxon>
        <taxon>Pseudomonadota</taxon>
        <taxon>Gammaproteobacteria</taxon>
        <taxon>Enterobacterales</taxon>
        <taxon>Erwiniaceae</taxon>
        <taxon>Wigglesworthia</taxon>
    </lineage>
</organism>
<dbReference type="InterPro" id="IPR039653">
    <property type="entry name" value="Prenyltransferase"/>
</dbReference>
<evidence type="ECO:0000256" key="5">
    <source>
        <dbReference type="ARBA" id="ARBA00022519"/>
    </source>
</evidence>
<feature type="transmembrane region" description="Helical" evidence="11">
    <location>
        <begin position="35"/>
        <end position="54"/>
    </location>
</feature>
<feature type="transmembrane region" description="Helical" evidence="11">
    <location>
        <begin position="124"/>
        <end position="143"/>
    </location>
</feature>
<dbReference type="FunFam" id="1.20.120.1780:FF:000001">
    <property type="entry name" value="4-hydroxybenzoate octaprenyltransferase"/>
    <property type="match status" value="1"/>
</dbReference>
<dbReference type="CDD" id="cd13959">
    <property type="entry name" value="PT_UbiA_COQ2"/>
    <property type="match status" value="1"/>
</dbReference>
<dbReference type="HAMAP" id="MF_01635">
    <property type="entry name" value="UbiA"/>
    <property type="match status" value="1"/>
</dbReference>
<keyword evidence="5 11" id="KW-0997">Cell inner membrane</keyword>
<dbReference type="AlphaFoldDB" id="H6Q5I5"/>
<protein>
    <recommendedName>
        <fullName evidence="11">4-hydroxybenzoate octaprenyltransferase</fullName>
        <ecNumber evidence="11">2.5.1.39</ecNumber>
    </recommendedName>
    <alternativeName>
        <fullName evidence="11">4-HB polyprenyltransferase</fullName>
    </alternativeName>
</protein>
<dbReference type="Gene3D" id="1.10.357.140">
    <property type="entry name" value="UbiA prenyltransferase"/>
    <property type="match status" value="1"/>
</dbReference>
<dbReference type="eggNOG" id="COG0382">
    <property type="taxonomic scope" value="Bacteria"/>
</dbReference>
<dbReference type="InterPro" id="IPR000537">
    <property type="entry name" value="UbiA_prenyltransferase"/>
</dbReference>
<evidence type="ECO:0000256" key="11">
    <source>
        <dbReference type="HAMAP-Rule" id="MF_01635"/>
    </source>
</evidence>
<comment type="cofactor">
    <cofactor evidence="1 11">
        <name>Mg(2+)</name>
        <dbReference type="ChEBI" id="CHEBI:18420"/>
    </cofactor>
</comment>
<keyword evidence="13" id="KW-1185">Reference proteome</keyword>
<evidence type="ECO:0000313" key="12">
    <source>
        <dbReference type="EMBL" id="AFA41468.1"/>
    </source>
</evidence>
<dbReference type="HOGENOM" id="CLU_034879_1_0_6"/>
<dbReference type="InterPro" id="IPR044878">
    <property type="entry name" value="UbiA_sf"/>
</dbReference>
<dbReference type="UniPathway" id="UPA00232"/>
<comment type="function">
    <text evidence="11">Catalyzes the prenylation of para-hydroxybenzoate (PHB) with an all-trans polyprenyl group. Mediates the second step in the final reaction sequence of ubiquinone-8 (UQ-8) biosynthesis, which is the condensation of the polyisoprenoid side chain with PHB, generating the first membrane-bound Q intermediate 3-octaprenyl-4-hydroxybenzoate.</text>
</comment>
<dbReference type="PANTHER" id="PTHR11048">
    <property type="entry name" value="PRENYLTRANSFERASES"/>
    <property type="match status" value="1"/>
</dbReference>
<dbReference type="KEGG" id="wgl:WIGMOR_0658"/>
<comment type="similarity">
    <text evidence="3 11">Belongs to the UbiA prenyltransferase family.</text>
</comment>
<evidence type="ECO:0000256" key="2">
    <source>
        <dbReference type="ARBA" id="ARBA00004141"/>
    </source>
</evidence>
<feature type="transmembrane region" description="Helical" evidence="11">
    <location>
        <begin position="222"/>
        <end position="241"/>
    </location>
</feature>
<dbReference type="Gene3D" id="1.20.120.1780">
    <property type="entry name" value="UbiA prenyltransferase"/>
    <property type="match status" value="1"/>
</dbReference>
<dbReference type="GO" id="GO:0006744">
    <property type="term" value="P:ubiquinone biosynthetic process"/>
    <property type="evidence" value="ECO:0007669"/>
    <property type="project" value="UniProtKB-UniRule"/>
</dbReference>
<dbReference type="EMBL" id="CP003315">
    <property type="protein sequence ID" value="AFA41468.1"/>
    <property type="molecule type" value="Genomic_DNA"/>
</dbReference>
<comment type="subcellular location">
    <subcellularLocation>
        <location evidence="11">Cell inner membrane</location>
        <topology evidence="11">Multi-pass membrane protein</topology>
    </subcellularLocation>
    <subcellularLocation>
        <location evidence="2">Membrane</location>
        <topology evidence="2">Multi-pass membrane protein</topology>
    </subcellularLocation>
</comment>
<evidence type="ECO:0000256" key="9">
    <source>
        <dbReference type="ARBA" id="ARBA00022989"/>
    </source>
</evidence>
<name>H6Q5I5_WIGGL</name>
<keyword evidence="7 11" id="KW-0831">Ubiquinone biosynthesis</keyword>
<sequence length="273" mass="31767">MRLNNLSGFFLLLWPTIWSLWISTHGKPSCKQVIIFVLGCFFTRTSGCIINDIIDHKIDKKINRTKNRPLPQNIIRLKEAFFTFLIFVVLSFSTIFFLNIKAFFLSILVLILICTYPKLKLYSYFPQVFLGITFSCSILIVYAATKNNFPITCWLLFAANIAWTTAYDTQYALLDLNNDIMHNIKSTAVYFKKKSKNFILLLQLLMLLIFIMIGYIEQLGIIFYFSLILSSIVFYMQNIWVSKNIIKYIYNVFLSNNIVGVLIFFGISIGYLK</sequence>
<feature type="transmembrane region" description="Helical" evidence="11">
    <location>
        <begin position="75"/>
        <end position="96"/>
    </location>
</feature>
<dbReference type="STRING" id="1142511.WIGMOR_0658"/>
<keyword evidence="10 11" id="KW-0472">Membrane</keyword>
<keyword evidence="8 11" id="KW-0812">Transmembrane</keyword>
<feature type="transmembrane region" description="Helical" evidence="11">
    <location>
        <begin position="198"/>
        <end position="216"/>
    </location>
</feature>
<dbReference type="GO" id="GO:0005886">
    <property type="term" value="C:plasma membrane"/>
    <property type="evidence" value="ECO:0007669"/>
    <property type="project" value="UniProtKB-SubCell"/>
</dbReference>
<keyword evidence="9 11" id="KW-1133">Transmembrane helix</keyword>
<evidence type="ECO:0000256" key="6">
    <source>
        <dbReference type="ARBA" id="ARBA00022679"/>
    </source>
</evidence>
<evidence type="ECO:0000256" key="8">
    <source>
        <dbReference type="ARBA" id="ARBA00022692"/>
    </source>
</evidence>
<dbReference type="Proteomes" id="UP000009061">
    <property type="component" value="Chromosome"/>
</dbReference>
<comment type="catalytic activity">
    <reaction evidence="11">
        <text>all-trans-octaprenyl diphosphate + 4-hydroxybenzoate = 4-hydroxy-3-(all-trans-octaprenyl)benzoate + diphosphate</text>
        <dbReference type="Rhea" id="RHEA:27782"/>
        <dbReference type="ChEBI" id="CHEBI:1617"/>
        <dbReference type="ChEBI" id="CHEBI:17879"/>
        <dbReference type="ChEBI" id="CHEBI:33019"/>
        <dbReference type="ChEBI" id="CHEBI:57711"/>
        <dbReference type="EC" id="2.5.1.39"/>
    </reaction>
</comment>
<comment type="pathway">
    <text evidence="11">Cofactor biosynthesis; ubiquinone biosynthesis.</text>
</comment>
<keyword evidence="6 11" id="KW-0808">Transferase</keyword>
<evidence type="ECO:0000256" key="10">
    <source>
        <dbReference type="ARBA" id="ARBA00023136"/>
    </source>
</evidence>
<evidence type="ECO:0000256" key="4">
    <source>
        <dbReference type="ARBA" id="ARBA00022475"/>
    </source>
</evidence>
<evidence type="ECO:0000256" key="3">
    <source>
        <dbReference type="ARBA" id="ARBA00005985"/>
    </source>
</evidence>
<dbReference type="InterPro" id="IPR006370">
    <property type="entry name" value="HB_polyprenyltransferase-like"/>
</dbReference>
<keyword evidence="4 11" id="KW-1003">Cell membrane</keyword>
<feature type="transmembrane region" description="Helical" evidence="11">
    <location>
        <begin position="248"/>
        <end position="272"/>
    </location>
</feature>
<dbReference type="EC" id="2.5.1.39" evidence="11"/>
<dbReference type="Pfam" id="PF01040">
    <property type="entry name" value="UbiA"/>
    <property type="match status" value="1"/>
</dbReference>
<accession>H6Q5I5</accession>
<gene>
    <name evidence="11 12" type="primary">ubiA</name>
    <name evidence="12" type="ORF">WIGMOR_0658</name>
</gene>
<keyword evidence="11" id="KW-0460">Magnesium</keyword>
<evidence type="ECO:0000256" key="1">
    <source>
        <dbReference type="ARBA" id="ARBA00001946"/>
    </source>
</evidence>
<evidence type="ECO:0000256" key="7">
    <source>
        <dbReference type="ARBA" id="ARBA00022688"/>
    </source>
</evidence>
<dbReference type="GO" id="GO:0008412">
    <property type="term" value="F:4-hydroxybenzoate polyprenyltransferase activity"/>
    <property type="evidence" value="ECO:0007669"/>
    <property type="project" value="UniProtKB-UniRule"/>
</dbReference>
<reference evidence="12 13" key="1">
    <citation type="journal article" date="2012" name="MBio">
        <title>Insight into the transmission biology and species-specific functional capabilities of tsetse (Diptera: glossinidae) obligate symbiont wigglesworthia.</title>
        <authorList>
            <person name="Rio R.V."/>
            <person name="Symula R.E."/>
            <person name="Wang J."/>
            <person name="Lohs C."/>
            <person name="Wu Y.N."/>
            <person name="Snyder A.K."/>
            <person name="Bjornson R.D."/>
            <person name="Oshima K."/>
            <person name="Biehl B.S."/>
            <person name="Perna N.T."/>
            <person name="Hattori M."/>
            <person name="Aksoy S."/>
        </authorList>
    </citation>
    <scope>NUCLEOTIDE SEQUENCE [LARGE SCALE GENOMIC DNA]</scope>
    <source>
        <strain evidence="12">WGM</strain>
    </source>
</reference>
<evidence type="ECO:0000313" key="13">
    <source>
        <dbReference type="Proteomes" id="UP000009061"/>
    </source>
</evidence>
<dbReference type="PANTHER" id="PTHR11048:SF28">
    <property type="entry name" value="4-HYDROXYBENZOATE POLYPRENYLTRANSFERASE, MITOCHONDRIAL"/>
    <property type="match status" value="1"/>
</dbReference>